<reference evidence="1 2" key="1">
    <citation type="submission" date="2021-04" db="EMBL/GenBank/DDBJ databases">
        <authorList>
            <person name="Rodrigo-Torres L."/>
            <person name="Arahal R. D."/>
            <person name="Lucena T."/>
        </authorList>
    </citation>
    <scope>NUCLEOTIDE SEQUENCE [LARGE SCALE GENOMIC DNA]</scope>
    <source>
        <strain evidence="1 2">CECT 9623</strain>
    </source>
</reference>
<evidence type="ECO:0000313" key="2">
    <source>
        <dbReference type="Proteomes" id="UP000679725"/>
    </source>
</evidence>
<sequence>MRQLIAFALILCLAGCKKDKIDPHQAILGKWDEFYLGNGEYRPPIKNPSAYWHFLPDSVLLEYEYATKKTWHKKYWIDTLLHIGIPRGDGYLLRFDYECRFEADTLRLYWVNASPQFSVSKWKRIH</sequence>
<dbReference type="Proteomes" id="UP000679725">
    <property type="component" value="Unassembled WGS sequence"/>
</dbReference>
<accession>A0ABN7RI12</accession>
<keyword evidence="2" id="KW-1185">Reference proteome</keyword>
<gene>
    <name evidence="1" type="ORF">DYBT9623_04529</name>
</gene>
<proteinExistence type="predicted"/>
<comment type="caution">
    <text evidence="1">The sequence shown here is derived from an EMBL/GenBank/DDBJ whole genome shotgun (WGS) entry which is preliminary data.</text>
</comment>
<evidence type="ECO:0000313" key="1">
    <source>
        <dbReference type="EMBL" id="CAG5072998.1"/>
    </source>
</evidence>
<dbReference type="EMBL" id="CAJRAU010000007">
    <property type="protein sequence ID" value="CAG5072998.1"/>
    <property type="molecule type" value="Genomic_DNA"/>
</dbReference>
<protein>
    <recommendedName>
        <fullName evidence="3">Lipocalin-like domain-containing protein</fullName>
    </recommendedName>
</protein>
<organism evidence="1 2">
    <name type="scientific">Dyadobacter linearis</name>
    <dbReference type="NCBI Taxonomy" id="2823330"/>
    <lineage>
        <taxon>Bacteria</taxon>
        <taxon>Pseudomonadati</taxon>
        <taxon>Bacteroidota</taxon>
        <taxon>Cytophagia</taxon>
        <taxon>Cytophagales</taxon>
        <taxon>Spirosomataceae</taxon>
        <taxon>Dyadobacter</taxon>
    </lineage>
</organism>
<dbReference type="RefSeq" id="WP_215235794.1">
    <property type="nucleotide sequence ID" value="NZ_CAJRAU010000007.1"/>
</dbReference>
<evidence type="ECO:0008006" key="3">
    <source>
        <dbReference type="Google" id="ProtNLM"/>
    </source>
</evidence>
<name>A0ABN7RI12_9BACT</name>